<evidence type="ECO:0000313" key="3">
    <source>
        <dbReference type="Proteomes" id="UP000316612"/>
    </source>
</evidence>
<feature type="signal peptide" evidence="1">
    <location>
        <begin position="1"/>
        <end position="28"/>
    </location>
</feature>
<protein>
    <recommendedName>
        <fullName evidence="4">Alternate-type signal peptide domain-containing protein</fullName>
    </recommendedName>
</protein>
<dbReference type="EMBL" id="BJNY01000002">
    <property type="protein sequence ID" value="GED04958.1"/>
    <property type="molecule type" value="Genomic_DNA"/>
</dbReference>
<reference evidence="2 3" key="1">
    <citation type="submission" date="2019-06" db="EMBL/GenBank/DDBJ databases">
        <title>Whole genome shotgun sequence of Glutamicibacter uratoxydans NBRC 15515.</title>
        <authorList>
            <person name="Hosoyama A."/>
            <person name="Uohara A."/>
            <person name="Ohji S."/>
            <person name="Ichikawa N."/>
        </authorList>
    </citation>
    <scope>NUCLEOTIDE SEQUENCE [LARGE SCALE GENOMIC DNA]</scope>
    <source>
        <strain evidence="2 3">NBRC 15515</strain>
    </source>
</reference>
<comment type="caution">
    <text evidence="2">The sequence shown here is derived from an EMBL/GenBank/DDBJ whole genome shotgun (WGS) entry which is preliminary data.</text>
</comment>
<proteinExistence type="predicted"/>
<evidence type="ECO:0000313" key="2">
    <source>
        <dbReference type="EMBL" id="GED04958.1"/>
    </source>
</evidence>
<gene>
    <name evidence="2" type="ORF">AUR04nite_04900</name>
</gene>
<keyword evidence="1" id="KW-0732">Signal</keyword>
<feature type="chain" id="PRO_5021366026" description="Alternate-type signal peptide domain-containing protein" evidence="1">
    <location>
        <begin position="29"/>
        <end position="184"/>
    </location>
</feature>
<organism evidence="2 3">
    <name type="scientific">Glutamicibacter uratoxydans</name>
    <name type="common">Arthrobacter uratoxydans</name>
    <dbReference type="NCBI Taxonomy" id="43667"/>
    <lineage>
        <taxon>Bacteria</taxon>
        <taxon>Bacillati</taxon>
        <taxon>Actinomycetota</taxon>
        <taxon>Actinomycetes</taxon>
        <taxon>Micrococcales</taxon>
        <taxon>Micrococcaceae</taxon>
        <taxon>Glutamicibacter</taxon>
    </lineage>
</organism>
<dbReference type="OrthoDB" id="4954224at2"/>
<evidence type="ECO:0000256" key="1">
    <source>
        <dbReference type="SAM" id="SignalP"/>
    </source>
</evidence>
<dbReference type="NCBIfam" id="TIGR04088">
    <property type="entry name" value="cognate_SipW"/>
    <property type="match status" value="1"/>
</dbReference>
<name>A0A4Y4DNP4_GLUUR</name>
<accession>A0A4Y4DNP4</accession>
<keyword evidence="3" id="KW-1185">Reference proteome</keyword>
<dbReference type="NCBIfam" id="TIGR04089">
    <property type="entry name" value="exp_by_SipW_III"/>
    <property type="match status" value="1"/>
</dbReference>
<sequence length="184" mass="18404">MKKVTKATIAAVAAGALLLGGAGTVALWQSTDTVDAGQIDTGHLNLTLGTDGQWSDISDAAAPEPITNVSDFKLVPGDTVKFTQTASIAAAGKNLQGALKVGTLDAIPASLAGQVTVTVDADASAAGLVKSGNVISFADEGNYDVPVSITVGFAEGTTGSTPSSTMDQSVDLSNLSLTLDQVRP</sequence>
<dbReference type="InterPro" id="IPR023833">
    <property type="entry name" value="Signal_pept_SipW-depend-type"/>
</dbReference>
<dbReference type="Proteomes" id="UP000316612">
    <property type="component" value="Unassembled WGS sequence"/>
</dbReference>
<dbReference type="InterPro" id="IPR024006">
    <property type="entry name" value="Alt_signal_exp_actinobact"/>
</dbReference>
<evidence type="ECO:0008006" key="4">
    <source>
        <dbReference type="Google" id="ProtNLM"/>
    </source>
</evidence>
<dbReference type="AlphaFoldDB" id="A0A4Y4DNP4"/>
<dbReference type="RefSeq" id="WP_141361591.1">
    <property type="nucleotide sequence ID" value="NZ_BAAAJL010000003.1"/>
</dbReference>